<dbReference type="RefSeq" id="WP_184453646.1">
    <property type="nucleotide sequence ID" value="NZ_JACHMK010000001.1"/>
</dbReference>
<protein>
    <submittedName>
        <fullName evidence="3">Sulfoquinovose isomerase</fullName>
        <ecNumber evidence="3">5.3.1.31</ecNumber>
    </submittedName>
</protein>
<dbReference type="EC" id="5.3.1.31" evidence="3"/>
<evidence type="ECO:0000313" key="3">
    <source>
        <dbReference type="EMBL" id="MBB6335312.1"/>
    </source>
</evidence>
<sequence length="415" mass="45333">MRTPWREEALLDAFAEDFDALVGFASASRCPGGFGTLDAEGVIEAEAPIELWITCRMTYVFTLASMRGIEGAAELARHGLEALAGPFHDDEHGGWYSALVPSGDAPVEGARKEAYAHAFVILAAAAATCAGFEGARALLDEALKDQDLHWWEPSFGRVRNSWNPDFSECEAYRGLNANMHTVEAYLAAWDATGERIWLDRAREMCRFVADLGARFGWRLPEHFGPGWVVKPEMFADNPADPFRPYGATPGHGFEWARLILHTRAALVAIGDAPGAWMIDVARELVNRADSDGWTDEGVGGIVYTTDFDGRPVVETRMHWVVCEAVNAACALGVVDEERGDEEQTGIQSERFARFVAWADQYLHEAPGRWIHELGGDGAPSTTVWAGKADAYHLAQMLLLPRIALAPGFAAALANA</sequence>
<organism evidence="3 4">
    <name type="scientific">Schaalia hyovaginalis</name>
    <dbReference type="NCBI Taxonomy" id="29316"/>
    <lineage>
        <taxon>Bacteria</taxon>
        <taxon>Bacillati</taxon>
        <taxon>Actinomycetota</taxon>
        <taxon>Actinomycetes</taxon>
        <taxon>Actinomycetales</taxon>
        <taxon>Actinomycetaceae</taxon>
        <taxon>Schaalia</taxon>
    </lineage>
</organism>
<dbReference type="Gene3D" id="1.50.10.10">
    <property type="match status" value="1"/>
</dbReference>
<dbReference type="GO" id="GO:0061593">
    <property type="term" value="F:sulfoquinovose isomerase activity"/>
    <property type="evidence" value="ECO:0007669"/>
    <property type="project" value="UniProtKB-EC"/>
</dbReference>
<dbReference type="GO" id="GO:0005975">
    <property type="term" value="P:carbohydrate metabolic process"/>
    <property type="evidence" value="ECO:0007669"/>
    <property type="project" value="InterPro"/>
</dbReference>
<dbReference type="PANTHER" id="PTHR15108">
    <property type="entry name" value="N-ACYLGLUCOSAMINE-2-EPIMERASE"/>
    <property type="match status" value="1"/>
</dbReference>
<dbReference type="InterPro" id="IPR008928">
    <property type="entry name" value="6-hairpin_glycosidase_sf"/>
</dbReference>
<evidence type="ECO:0000256" key="2">
    <source>
        <dbReference type="ARBA" id="ARBA00023235"/>
    </source>
</evidence>
<dbReference type="InterPro" id="IPR012341">
    <property type="entry name" value="6hp_glycosidase-like_sf"/>
</dbReference>
<name>A0A923E5R9_9ACTO</name>
<keyword evidence="4" id="KW-1185">Reference proteome</keyword>
<keyword evidence="2 3" id="KW-0413">Isomerase</keyword>
<evidence type="ECO:0000256" key="1">
    <source>
        <dbReference type="ARBA" id="ARBA00008558"/>
    </source>
</evidence>
<accession>A0A923E5R9</accession>
<comment type="similarity">
    <text evidence="1">Belongs to the N-acylglucosamine 2-epimerase family.</text>
</comment>
<dbReference type="AlphaFoldDB" id="A0A923E5R9"/>
<gene>
    <name evidence="3" type="ORF">HD592_001877</name>
</gene>
<proteinExistence type="inferred from homology"/>
<reference evidence="3" key="1">
    <citation type="submission" date="2020-08" db="EMBL/GenBank/DDBJ databases">
        <title>Sequencing the genomes of 1000 actinobacteria strains.</title>
        <authorList>
            <person name="Klenk H.-P."/>
        </authorList>
    </citation>
    <scope>NUCLEOTIDE SEQUENCE</scope>
    <source>
        <strain evidence="3">DSM 10695</strain>
    </source>
</reference>
<evidence type="ECO:0000313" key="4">
    <source>
        <dbReference type="Proteomes" id="UP000617426"/>
    </source>
</evidence>
<dbReference type="Proteomes" id="UP000617426">
    <property type="component" value="Unassembled WGS sequence"/>
</dbReference>
<dbReference type="InterPro" id="IPR010819">
    <property type="entry name" value="AGE/CE"/>
</dbReference>
<dbReference type="EMBL" id="JACHMK010000001">
    <property type="protein sequence ID" value="MBB6335312.1"/>
    <property type="molecule type" value="Genomic_DNA"/>
</dbReference>
<dbReference type="Pfam" id="PF07221">
    <property type="entry name" value="GlcNAc_2-epim"/>
    <property type="match status" value="1"/>
</dbReference>
<comment type="caution">
    <text evidence="3">The sequence shown here is derived from an EMBL/GenBank/DDBJ whole genome shotgun (WGS) entry which is preliminary data.</text>
</comment>
<dbReference type="SUPFAM" id="SSF48208">
    <property type="entry name" value="Six-hairpin glycosidases"/>
    <property type="match status" value="1"/>
</dbReference>